<feature type="chain" id="PRO_5045816093" evidence="2">
    <location>
        <begin position="23"/>
        <end position="304"/>
    </location>
</feature>
<evidence type="ECO:0000313" key="4">
    <source>
        <dbReference type="Proteomes" id="UP000663400"/>
    </source>
</evidence>
<accession>A0ABX7R6B4</accession>
<feature type="signal peptide" evidence="2">
    <location>
        <begin position="1"/>
        <end position="22"/>
    </location>
</feature>
<feature type="compositionally biased region" description="Basic and acidic residues" evidence="1">
    <location>
        <begin position="279"/>
        <end position="291"/>
    </location>
</feature>
<sequence>MITAVRMFAMTCLALIAPLAAAQEAFPTQEAAAEALVAALGTTQADDARLGEILGPDWKTFVPTGSVDRSDVDAFLARYGEKHSFQRSSAGGAVLAVGKDTWTLPVPLEKTPTGWAFNVKAGEPEIRARRIGRNELDAVQAVLAYHDAQMDYASVDRDGDGALAYAQKFLSSDGLHDGLYWPEEDGVDDSPLGPLFGDDTPDGEWHGYKYRILTAQGPSAPGGEYDYLLGKAMSRGFALIAWPAKYADTGVMSFMISHEGEVFEKDMGPESEQLAEAMTRFDPDSSWKEVPTDEPSGAPRSKNR</sequence>
<dbReference type="Pfam" id="PF11453">
    <property type="entry name" value="DUF2950"/>
    <property type="match status" value="1"/>
</dbReference>
<reference evidence="3 4" key="1">
    <citation type="submission" date="2021-02" db="EMBL/GenBank/DDBJ databases">
        <title>Lysobacter arenosi sp. nov., isolated from soil of gangwondo yeongwol, south Korea.</title>
        <authorList>
            <person name="Kim K.R."/>
            <person name="Kim K.H."/>
            <person name="Jeon C.O."/>
        </authorList>
    </citation>
    <scope>NUCLEOTIDE SEQUENCE [LARGE SCALE GENOMIC DNA]</scope>
    <source>
        <strain evidence="3 4">R7</strain>
    </source>
</reference>
<dbReference type="InterPro" id="IPR021556">
    <property type="entry name" value="DUF2950"/>
</dbReference>
<evidence type="ECO:0000256" key="2">
    <source>
        <dbReference type="SAM" id="SignalP"/>
    </source>
</evidence>
<dbReference type="RefSeq" id="WP_200606813.1">
    <property type="nucleotide sequence ID" value="NZ_CP071517.1"/>
</dbReference>
<gene>
    <name evidence="3" type="ORF">HIV01_010005</name>
</gene>
<name>A0ABX7R6B4_9GAMM</name>
<feature type="region of interest" description="Disordered" evidence="1">
    <location>
        <begin position="278"/>
        <end position="304"/>
    </location>
</feature>
<organism evidence="3 4">
    <name type="scientific">Lysobacter arenosi</name>
    <dbReference type="NCBI Taxonomy" id="2795387"/>
    <lineage>
        <taxon>Bacteria</taxon>
        <taxon>Pseudomonadati</taxon>
        <taxon>Pseudomonadota</taxon>
        <taxon>Gammaproteobacteria</taxon>
        <taxon>Lysobacterales</taxon>
        <taxon>Lysobacteraceae</taxon>
        <taxon>Lysobacter</taxon>
    </lineage>
</organism>
<dbReference type="EMBL" id="CP071517">
    <property type="protein sequence ID" value="QSX73584.1"/>
    <property type="molecule type" value="Genomic_DNA"/>
</dbReference>
<keyword evidence="4" id="KW-1185">Reference proteome</keyword>
<proteinExistence type="predicted"/>
<protein>
    <submittedName>
        <fullName evidence="3">DUF2950 domain-containing protein</fullName>
    </submittedName>
</protein>
<evidence type="ECO:0000313" key="3">
    <source>
        <dbReference type="EMBL" id="QSX73584.1"/>
    </source>
</evidence>
<evidence type="ECO:0000256" key="1">
    <source>
        <dbReference type="SAM" id="MobiDB-lite"/>
    </source>
</evidence>
<dbReference type="Proteomes" id="UP000663400">
    <property type="component" value="Chromosome"/>
</dbReference>
<keyword evidence="2" id="KW-0732">Signal</keyword>